<gene>
    <name evidence="1" type="ORF">DM484_00930</name>
</gene>
<protein>
    <submittedName>
        <fullName evidence="1">Uncharacterized protein</fullName>
    </submittedName>
</protein>
<comment type="caution">
    <text evidence="1">The sequence shown here is derived from an EMBL/GenBank/DDBJ whole genome shotgun (WGS) entry which is preliminary data.</text>
</comment>
<dbReference type="EMBL" id="QJPH01000085">
    <property type="protein sequence ID" value="PZN86337.1"/>
    <property type="molecule type" value="Genomic_DNA"/>
</dbReference>
<organism evidence="1 2">
    <name type="scientific">Candidatus Methylumidiphilus alinenensis</name>
    <dbReference type="NCBI Taxonomy" id="2202197"/>
    <lineage>
        <taxon>Bacteria</taxon>
        <taxon>Pseudomonadati</taxon>
        <taxon>Pseudomonadota</taxon>
        <taxon>Gammaproteobacteria</taxon>
        <taxon>Methylococcales</taxon>
        <taxon>Candidatus Methylumidiphilus</taxon>
    </lineage>
</organism>
<dbReference type="Proteomes" id="UP000249396">
    <property type="component" value="Unassembled WGS sequence"/>
</dbReference>
<evidence type="ECO:0000313" key="1">
    <source>
        <dbReference type="EMBL" id="PZN86337.1"/>
    </source>
</evidence>
<dbReference type="AlphaFoldDB" id="A0A2W4TWC5"/>
<proteinExistence type="predicted"/>
<name>A0A2W4TWC5_9GAMM</name>
<accession>A0A2W4TWC5</accession>
<reference evidence="1 2" key="1">
    <citation type="journal article" date="2018" name="Aquat. Microb. Ecol.">
        <title>Gammaproteobacterial methanotrophs dominate.</title>
        <authorList>
            <person name="Rissanen A.J."/>
            <person name="Saarenheimo J."/>
            <person name="Tiirola M."/>
            <person name="Peura S."/>
            <person name="Aalto S.L."/>
            <person name="Karvinen A."/>
            <person name="Nykanen H."/>
        </authorList>
    </citation>
    <scope>NUCLEOTIDE SEQUENCE [LARGE SCALE GENOMIC DNA]</scope>
    <source>
        <strain evidence="1">AMbin10</strain>
    </source>
</reference>
<sequence length="59" mass="6675">MLRIVGRNKPVHGRFQKKDSQLGWANAAWLTTGIMRATTQFFNTTVCDIKLKISLLQGI</sequence>
<evidence type="ECO:0000313" key="2">
    <source>
        <dbReference type="Proteomes" id="UP000249396"/>
    </source>
</evidence>